<dbReference type="SUPFAM" id="SSF52374">
    <property type="entry name" value="Nucleotidylyl transferase"/>
    <property type="match status" value="1"/>
</dbReference>
<gene>
    <name evidence="13" type="primary">MSM1</name>
    <name evidence="13" type="ORF">H4R34_000296</name>
</gene>
<reference evidence="13" key="1">
    <citation type="submission" date="2022-07" db="EMBL/GenBank/DDBJ databases">
        <title>Phylogenomic reconstructions and comparative analyses of Kickxellomycotina fungi.</title>
        <authorList>
            <person name="Reynolds N.K."/>
            <person name="Stajich J.E."/>
            <person name="Barry K."/>
            <person name="Grigoriev I.V."/>
            <person name="Crous P."/>
            <person name="Smith M.E."/>
        </authorList>
    </citation>
    <scope>NUCLEOTIDE SEQUENCE</scope>
    <source>
        <strain evidence="13">RSA 567</strain>
    </source>
</reference>
<dbReference type="InterPro" id="IPR033911">
    <property type="entry name" value="MetRS_core"/>
</dbReference>
<evidence type="ECO:0000256" key="4">
    <source>
        <dbReference type="ARBA" id="ARBA00022741"/>
    </source>
</evidence>
<dbReference type="InterPro" id="IPR041872">
    <property type="entry name" value="Anticodon_Met"/>
</dbReference>
<evidence type="ECO:0000256" key="2">
    <source>
        <dbReference type="ARBA" id="ARBA00012838"/>
    </source>
</evidence>
<comment type="caution">
    <text evidence="13">The sequence shown here is derived from an EMBL/GenBank/DDBJ whole genome shotgun (WGS) entry which is preliminary data.</text>
</comment>
<dbReference type="NCBIfam" id="TIGR00398">
    <property type="entry name" value="metG"/>
    <property type="match status" value="1"/>
</dbReference>
<dbReference type="InterPro" id="IPR014758">
    <property type="entry name" value="Met-tRNA_synth"/>
</dbReference>
<dbReference type="PANTHER" id="PTHR43326:SF1">
    <property type="entry name" value="METHIONINE--TRNA LIGASE, MITOCHONDRIAL"/>
    <property type="match status" value="1"/>
</dbReference>
<dbReference type="PANTHER" id="PTHR43326">
    <property type="entry name" value="METHIONYL-TRNA SYNTHETASE"/>
    <property type="match status" value="1"/>
</dbReference>
<evidence type="ECO:0000256" key="5">
    <source>
        <dbReference type="ARBA" id="ARBA00022840"/>
    </source>
</evidence>
<comment type="similarity">
    <text evidence="1 10">Belongs to the class-I aminoacyl-tRNA synthetase family.</text>
</comment>
<dbReference type="Gene3D" id="1.10.730.10">
    <property type="entry name" value="Isoleucyl-tRNA Synthetase, Domain 1"/>
    <property type="match status" value="1"/>
</dbReference>
<dbReference type="Gene3D" id="3.40.50.620">
    <property type="entry name" value="HUPs"/>
    <property type="match status" value="1"/>
</dbReference>
<comment type="catalytic activity">
    <reaction evidence="8">
        <text>tRNA(Met) + L-methionine + ATP = L-methionyl-tRNA(Met) + AMP + diphosphate</text>
        <dbReference type="Rhea" id="RHEA:13481"/>
        <dbReference type="Rhea" id="RHEA-COMP:9667"/>
        <dbReference type="Rhea" id="RHEA-COMP:9698"/>
        <dbReference type="ChEBI" id="CHEBI:30616"/>
        <dbReference type="ChEBI" id="CHEBI:33019"/>
        <dbReference type="ChEBI" id="CHEBI:57844"/>
        <dbReference type="ChEBI" id="CHEBI:78442"/>
        <dbReference type="ChEBI" id="CHEBI:78530"/>
        <dbReference type="ChEBI" id="CHEBI:456215"/>
        <dbReference type="EC" id="6.1.1.10"/>
    </reaction>
</comment>
<dbReference type="InterPro" id="IPR009080">
    <property type="entry name" value="tRNAsynth_Ia_anticodon-bd"/>
</dbReference>
<dbReference type="CDD" id="cd07957">
    <property type="entry name" value="Anticodon_Ia_Met"/>
    <property type="match status" value="1"/>
</dbReference>
<evidence type="ECO:0000256" key="10">
    <source>
        <dbReference type="RuleBase" id="RU363039"/>
    </source>
</evidence>
<keyword evidence="3 10" id="KW-0436">Ligase</keyword>
<evidence type="ECO:0000313" key="14">
    <source>
        <dbReference type="Proteomes" id="UP001151582"/>
    </source>
</evidence>
<dbReference type="PRINTS" id="PR01041">
    <property type="entry name" value="TRNASYNTHMET"/>
</dbReference>
<dbReference type="AlphaFoldDB" id="A0A9W8BDH2"/>
<dbReference type="GO" id="GO:0006431">
    <property type="term" value="P:methionyl-tRNA aminoacylation"/>
    <property type="evidence" value="ECO:0007669"/>
    <property type="project" value="InterPro"/>
</dbReference>
<dbReference type="SUPFAM" id="SSF47323">
    <property type="entry name" value="Anticodon-binding domain of a subclass of class I aminoacyl-tRNA synthetases"/>
    <property type="match status" value="1"/>
</dbReference>
<evidence type="ECO:0000256" key="6">
    <source>
        <dbReference type="ARBA" id="ARBA00022917"/>
    </source>
</evidence>
<keyword evidence="14" id="KW-1185">Reference proteome</keyword>
<dbReference type="GO" id="GO:0005524">
    <property type="term" value="F:ATP binding"/>
    <property type="evidence" value="ECO:0007669"/>
    <property type="project" value="UniProtKB-KW"/>
</dbReference>
<evidence type="ECO:0000259" key="12">
    <source>
        <dbReference type="Pfam" id="PF19303"/>
    </source>
</evidence>
<sequence length="559" mass="62360">MRSFIRPPLCQLLAQRWYSLSTASQAHATITTPIYYVNAEPHIGHLYSSVLADTLARYHQLRGSTVTFMTGTDEHGTKIQQAAHRAETDPLVYCDRIAQRFKALAQQAHLSHTDFIRTTEPRHTAAVQAFWQRLEAAGVIYKGTYAGWYAISDEAFYAPDQVHSVLAADGSTQMVATETGAAVEWTEEENYKFRLGQFIAPLRHWLETHPDAIQPAGRRLDVLRYLKTHPTGPEGDLSVSRPRSRLAWGITVPQDPCHTVYVWLDALVNYLTCTGYPQATMGFPPTVQVVGKDILKFHAVFWPAFLLAAGLPLPQRIVAHAHWTLDNHKMSKSRGNVVDPFALLHTYGVDTVRFFLMRDGGLEYDADFSEARIVVRYKESLVDQLGNLVSRCAAKAFAPDFNTFHLTAAWIGRSPADLTAADNAMVACLDQVAHRAANAYEATNVRQAIAVVLEAVHRANKYVTHTEPWNLRKLAASGDDHAQQRLAMVLFLALETARIAGIVLQPIIPTKASQLLDAIGVPLHRRQWSDAQYGAGWRDDVDHNHLAAAHTKVIFPRTL</sequence>
<evidence type="ECO:0000256" key="1">
    <source>
        <dbReference type="ARBA" id="ARBA00005594"/>
    </source>
</evidence>
<keyword evidence="7 10" id="KW-0030">Aminoacyl-tRNA synthetase</keyword>
<evidence type="ECO:0000256" key="3">
    <source>
        <dbReference type="ARBA" id="ARBA00022598"/>
    </source>
</evidence>
<evidence type="ECO:0000313" key="13">
    <source>
        <dbReference type="EMBL" id="KAJ1984953.1"/>
    </source>
</evidence>
<protein>
    <recommendedName>
        <fullName evidence="9">Probable methionine--tRNA ligase, mitochondrial</fullName>
        <ecNumber evidence="2">6.1.1.10</ecNumber>
    </recommendedName>
</protein>
<dbReference type="InterPro" id="IPR015413">
    <property type="entry name" value="Methionyl/Leucyl_tRNA_Synth"/>
</dbReference>
<keyword evidence="4 10" id="KW-0547">Nucleotide-binding</keyword>
<evidence type="ECO:0000259" key="11">
    <source>
        <dbReference type="Pfam" id="PF09334"/>
    </source>
</evidence>
<organism evidence="13 14">
    <name type="scientific">Dimargaris verticillata</name>
    <dbReference type="NCBI Taxonomy" id="2761393"/>
    <lineage>
        <taxon>Eukaryota</taxon>
        <taxon>Fungi</taxon>
        <taxon>Fungi incertae sedis</taxon>
        <taxon>Zoopagomycota</taxon>
        <taxon>Kickxellomycotina</taxon>
        <taxon>Dimargaritomycetes</taxon>
        <taxon>Dimargaritales</taxon>
        <taxon>Dimargaritaceae</taxon>
        <taxon>Dimargaris</taxon>
    </lineage>
</organism>
<dbReference type="FunFam" id="2.170.220.10:FF:000001">
    <property type="entry name" value="methionine--tRNA ligase, mitochondrial"/>
    <property type="match status" value="1"/>
</dbReference>
<keyword evidence="6 10" id="KW-0648">Protein biosynthesis</keyword>
<feature type="domain" description="Methionyl/Leucyl tRNA synthetase" evidence="11">
    <location>
        <begin position="29"/>
        <end position="392"/>
    </location>
</feature>
<dbReference type="EC" id="6.1.1.10" evidence="2"/>
<dbReference type="Proteomes" id="UP001151582">
    <property type="component" value="Unassembled WGS sequence"/>
</dbReference>
<proteinExistence type="inferred from homology"/>
<dbReference type="GO" id="GO:0005739">
    <property type="term" value="C:mitochondrion"/>
    <property type="evidence" value="ECO:0007669"/>
    <property type="project" value="UniProtKB-ARBA"/>
</dbReference>
<dbReference type="EMBL" id="JANBQB010000007">
    <property type="protein sequence ID" value="KAJ1984953.1"/>
    <property type="molecule type" value="Genomic_DNA"/>
</dbReference>
<dbReference type="Gene3D" id="2.170.220.10">
    <property type="match status" value="1"/>
</dbReference>
<dbReference type="CDD" id="cd00814">
    <property type="entry name" value="MetRS_core"/>
    <property type="match status" value="1"/>
</dbReference>
<keyword evidence="5 10" id="KW-0067">ATP-binding</keyword>
<dbReference type="Pfam" id="PF19303">
    <property type="entry name" value="Anticodon_3"/>
    <property type="match status" value="1"/>
</dbReference>
<dbReference type="InterPro" id="IPR014729">
    <property type="entry name" value="Rossmann-like_a/b/a_fold"/>
</dbReference>
<accession>A0A9W8BDH2</accession>
<evidence type="ECO:0000256" key="9">
    <source>
        <dbReference type="ARBA" id="ARBA00068817"/>
    </source>
</evidence>
<dbReference type="InterPro" id="IPR023457">
    <property type="entry name" value="Met-tRNA_synth_2"/>
</dbReference>
<evidence type="ECO:0000256" key="8">
    <source>
        <dbReference type="ARBA" id="ARBA00047364"/>
    </source>
</evidence>
<feature type="domain" description="Methionyl-tRNA synthetase anticodon-binding" evidence="12">
    <location>
        <begin position="418"/>
        <end position="530"/>
    </location>
</feature>
<dbReference type="Pfam" id="PF09334">
    <property type="entry name" value="tRNA-synt_1g"/>
    <property type="match status" value="1"/>
</dbReference>
<evidence type="ECO:0000256" key="7">
    <source>
        <dbReference type="ARBA" id="ARBA00023146"/>
    </source>
</evidence>
<dbReference type="OrthoDB" id="24670at2759"/>
<name>A0A9W8BDH2_9FUNG</name>
<dbReference type="GO" id="GO:0004825">
    <property type="term" value="F:methionine-tRNA ligase activity"/>
    <property type="evidence" value="ECO:0007669"/>
    <property type="project" value="UniProtKB-EC"/>
</dbReference>